<dbReference type="Pfam" id="PF03092">
    <property type="entry name" value="BT1"/>
    <property type="match status" value="1"/>
</dbReference>
<dbReference type="PANTHER" id="PTHR31585:SF0">
    <property type="entry name" value="FOLATE-BIOPTERIN TRANSPORTER 1, CHLOROPLASTIC"/>
    <property type="match status" value="1"/>
</dbReference>
<feature type="compositionally biased region" description="Polar residues" evidence="7">
    <location>
        <begin position="94"/>
        <end position="108"/>
    </location>
</feature>
<keyword evidence="4 8" id="KW-0812">Transmembrane</keyword>
<dbReference type="PANTHER" id="PTHR31585">
    <property type="entry name" value="FOLATE-BIOPTERIN TRANSPORTER 1, CHLOROPLASTIC"/>
    <property type="match status" value="1"/>
</dbReference>
<evidence type="ECO:0000256" key="4">
    <source>
        <dbReference type="ARBA" id="ARBA00022692"/>
    </source>
</evidence>
<feature type="transmembrane region" description="Helical" evidence="8">
    <location>
        <begin position="198"/>
        <end position="219"/>
    </location>
</feature>
<evidence type="ECO:0000256" key="1">
    <source>
        <dbReference type="ARBA" id="ARBA00004141"/>
    </source>
</evidence>
<reference evidence="9" key="1">
    <citation type="submission" date="2015-10" db="EMBL/GenBank/DDBJ databases">
        <authorList>
            <person name="Martinez-Garcia P.J."/>
            <person name="Crepeau M.W."/>
            <person name="Puiu D."/>
            <person name="Gonzalez-Ibeas D."/>
            <person name="Whalen J."/>
            <person name="Stevens K."/>
            <person name="Paul R."/>
            <person name="Butterfield T."/>
            <person name="Britton M."/>
            <person name="Reagan R."/>
            <person name="Chakraborty S."/>
            <person name="Walawage S.L."/>
            <person name="Vasquez-Gross H.A."/>
            <person name="Cardeno C."/>
            <person name="Famula R."/>
            <person name="Pratt K."/>
            <person name="Kuruganti S."/>
            <person name="Aradhya M.K."/>
            <person name="Leslie C.A."/>
            <person name="Dandekar A.M."/>
            <person name="Salzberg S.L."/>
            <person name="Wegrzyn J.L."/>
            <person name="Langley C.H."/>
            <person name="Neale D.B."/>
        </authorList>
    </citation>
    <scope>NUCLEOTIDE SEQUENCE</scope>
    <source>
        <tissue evidence="9">Leaves</tissue>
    </source>
</reference>
<dbReference type="SUPFAM" id="SSF103473">
    <property type="entry name" value="MFS general substrate transporter"/>
    <property type="match status" value="1"/>
</dbReference>
<name>A0A833XG30_JUGRE</name>
<comment type="subcellular location">
    <subcellularLocation>
        <location evidence="1">Membrane</location>
        <topology evidence="1">Multi-pass membrane protein</topology>
    </subcellularLocation>
</comment>
<evidence type="ECO:0000256" key="5">
    <source>
        <dbReference type="ARBA" id="ARBA00022989"/>
    </source>
</evidence>
<proteinExistence type="inferred from homology"/>
<dbReference type="Gene3D" id="1.20.1250.20">
    <property type="entry name" value="MFS general substrate transporter like domains"/>
    <property type="match status" value="1"/>
</dbReference>
<feature type="transmembrane region" description="Helical" evidence="8">
    <location>
        <begin position="132"/>
        <end position="155"/>
    </location>
</feature>
<sequence>MASASTFSSISVLPLQNPILSFFSYPPISLIPRRTRALVAGPLRRTRRRPRRKFPDKEMSVAVTIRAPSPSHLQGEDDVPLADSRNGAGKGDMLTTSVDGEAASSTKTAPRKNKYHMRTVKCFGVDLSPDNVAVAMVYFVQGVLGLARLAVSFYLKDDLHLEPAETAVISGFSALPWLVKPLYGFISDSVPLFGYRRRSYLILSGLLGALSWTLMATFVDSKYDAAFCILLGSLSVAFSDYVVGCRLYGRRKSSW</sequence>
<feature type="transmembrane region" description="Helical" evidence="8">
    <location>
        <begin position="225"/>
        <end position="249"/>
    </location>
</feature>
<dbReference type="Gramene" id="Jr07_21190_p2">
    <property type="protein sequence ID" value="cds.Jr07_21190_p2"/>
    <property type="gene ID" value="Jr07_21190"/>
</dbReference>
<evidence type="ECO:0000313" key="9">
    <source>
        <dbReference type="EMBL" id="KAF5465734.1"/>
    </source>
</evidence>
<evidence type="ECO:0008006" key="11">
    <source>
        <dbReference type="Google" id="ProtNLM"/>
    </source>
</evidence>
<comment type="caution">
    <text evidence="9">The sequence shown here is derived from an EMBL/GenBank/DDBJ whole genome shotgun (WGS) entry which is preliminary data.</text>
</comment>
<dbReference type="GO" id="GO:0016020">
    <property type="term" value="C:membrane"/>
    <property type="evidence" value="ECO:0007669"/>
    <property type="project" value="UniProtKB-SubCell"/>
</dbReference>
<dbReference type="InterPro" id="IPR039309">
    <property type="entry name" value="BT1"/>
</dbReference>
<protein>
    <recommendedName>
        <fullName evidence="11">Folate-biopterin transporter 1, chloroplastic-like</fullName>
    </recommendedName>
</protein>
<dbReference type="InterPro" id="IPR036259">
    <property type="entry name" value="MFS_trans_sf"/>
</dbReference>
<evidence type="ECO:0000256" key="7">
    <source>
        <dbReference type="SAM" id="MobiDB-lite"/>
    </source>
</evidence>
<dbReference type="Proteomes" id="UP000619265">
    <property type="component" value="Unassembled WGS sequence"/>
</dbReference>
<feature type="region of interest" description="Disordered" evidence="7">
    <location>
        <begin position="69"/>
        <end position="110"/>
    </location>
</feature>
<evidence type="ECO:0000256" key="3">
    <source>
        <dbReference type="ARBA" id="ARBA00022448"/>
    </source>
</evidence>
<dbReference type="EMBL" id="LIHL02000007">
    <property type="protein sequence ID" value="KAF5465734.1"/>
    <property type="molecule type" value="Genomic_DNA"/>
</dbReference>
<evidence type="ECO:0000256" key="8">
    <source>
        <dbReference type="SAM" id="Phobius"/>
    </source>
</evidence>
<evidence type="ECO:0000256" key="6">
    <source>
        <dbReference type="ARBA" id="ARBA00023136"/>
    </source>
</evidence>
<dbReference type="AlphaFoldDB" id="A0A833XG30"/>
<reference evidence="9" key="2">
    <citation type="submission" date="2020-03" db="EMBL/GenBank/DDBJ databases">
        <title>Walnut 2.0.</title>
        <authorList>
            <person name="Marrano A."/>
            <person name="Britton M."/>
            <person name="Zimin A.V."/>
            <person name="Zaini P.A."/>
            <person name="Workman R."/>
            <person name="Puiu D."/>
            <person name="Bianco L."/>
            <person name="Allen B.J."/>
            <person name="Troggio M."/>
            <person name="Leslie C.A."/>
            <person name="Timp W."/>
            <person name="Dendekar A."/>
            <person name="Salzberg S.L."/>
            <person name="Neale D.B."/>
        </authorList>
    </citation>
    <scope>NUCLEOTIDE SEQUENCE</scope>
    <source>
        <tissue evidence="9">Leaves</tissue>
    </source>
</reference>
<keyword evidence="5 8" id="KW-1133">Transmembrane helix</keyword>
<gene>
    <name evidence="9" type="ORF">F2P56_015713</name>
</gene>
<keyword evidence="3" id="KW-0813">Transport</keyword>
<evidence type="ECO:0000313" key="10">
    <source>
        <dbReference type="Proteomes" id="UP000619265"/>
    </source>
</evidence>
<feature type="transmembrane region" description="Helical" evidence="8">
    <location>
        <begin position="167"/>
        <end position="186"/>
    </location>
</feature>
<comment type="similarity">
    <text evidence="2">Belongs to the major facilitator superfamily. Folate-biopterin transporter (TC 2.A.71) family.</text>
</comment>
<organism evidence="9 10">
    <name type="scientific">Juglans regia</name>
    <name type="common">English walnut</name>
    <dbReference type="NCBI Taxonomy" id="51240"/>
    <lineage>
        <taxon>Eukaryota</taxon>
        <taxon>Viridiplantae</taxon>
        <taxon>Streptophyta</taxon>
        <taxon>Embryophyta</taxon>
        <taxon>Tracheophyta</taxon>
        <taxon>Spermatophyta</taxon>
        <taxon>Magnoliopsida</taxon>
        <taxon>eudicotyledons</taxon>
        <taxon>Gunneridae</taxon>
        <taxon>Pentapetalae</taxon>
        <taxon>rosids</taxon>
        <taxon>fabids</taxon>
        <taxon>Fagales</taxon>
        <taxon>Juglandaceae</taxon>
        <taxon>Juglans</taxon>
    </lineage>
</organism>
<keyword evidence="6 8" id="KW-0472">Membrane</keyword>
<accession>A0A833XG30</accession>
<evidence type="ECO:0000256" key="2">
    <source>
        <dbReference type="ARBA" id="ARBA00007015"/>
    </source>
</evidence>